<keyword evidence="2" id="KW-0472">Membrane</keyword>
<dbReference type="EMBL" id="MOBO01000009">
    <property type="protein sequence ID" value="RON39582.1"/>
    <property type="molecule type" value="Genomic_DNA"/>
</dbReference>
<keyword evidence="2" id="KW-1133">Transmembrane helix</keyword>
<proteinExistence type="predicted"/>
<evidence type="ECO:0008006" key="5">
    <source>
        <dbReference type="Google" id="ProtNLM"/>
    </source>
</evidence>
<organism evidence="3 4">
    <name type="scientific">Pseudomonas brassicacearum</name>
    <dbReference type="NCBI Taxonomy" id="930166"/>
    <lineage>
        <taxon>Bacteria</taxon>
        <taxon>Pseudomonadati</taxon>
        <taxon>Pseudomonadota</taxon>
        <taxon>Gammaproteobacteria</taxon>
        <taxon>Pseudomonadales</taxon>
        <taxon>Pseudomonadaceae</taxon>
        <taxon>Pseudomonas</taxon>
    </lineage>
</organism>
<dbReference type="Proteomes" id="UP000286351">
    <property type="component" value="Unassembled WGS sequence"/>
</dbReference>
<evidence type="ECO:0000313" key="4">
    <source>
        <dbReference type="Proteomes" id="UP000286351"/>
    </source>
</evidence>
<keyword evidence="2" id="KW-0812">Transmembrane</keyword>
<feature type="region of interest" description="Disordered" evidence="1">
    <location>
        <begin position="555"/>
        <end position="583"/>
    </location>
</feature>
<feature type="transmembrane region" description="Helical" evidence="2">
    <location>
        <begin position="373"/>
        <end position="394"/>
    </location>
</feature>
<comment type="caution">
    <text evidence="3">The sequence shown here is derived from an EMBL/GenBank/DDBJ whole genome shotgun (WGS) entry which is preliminary data.</text>
</comment>
<accession>A0A423JPJ7</accession>
<sequence>MADKGYGLSVIIGAVDRLTAPLRGMLGKVQAISAGISKSLDRAGLPIFTNSLKNVGSALGGVGSAVGQSRDRLLGLGATLGITSAALGLFVNGYADATGAIGDTAERTGISRERFQELGFAAKLTGSSSEVLAGALQKMNINVGAAAKGSKELTDMFSGLGIKLKNTDGSLKSTDEQFAMFVDRISKIKNPSLQAQAAVKIFGKSATELLPLIRGGSAGLKEMSDEARRLGIVLSDDAVRDGEAFGDILDTLKFSISGVGNIIGTALVPELSKMSTWLTETIVKYRPQIEAFATSFAKNLPGNIQKITAFLGDLYEGIQPVINAVGWLSDTFGGANVIFAALGAYIGGGLVMSILNLAVAFKGLGFAIAATPVGWFLAAVFAIGFAATVIYKSWDNIVAFFEEKWAGVKAAFSDGIINGIVKVWQEYNPATLIMESLNGLVKYMTGWDLSAILGEKIKDAVSAMKSAIPDWAAKLLGIEVTGGAGDAGTDGADGSEAAPANMPTAQAPELGVASPGSERDLADIGRRAAQVGNDSAKIVQTQQQPSEVRVKVDFANTPPGTKVRTEGSQGAKFDTDLGYSMAN</sequence>
<name>A0A423JPJ7_9PSED</name>
<evidence type="ECO:0000256" key="2">
    <source>
        <dbReference type="SAM" id="Phobius"/>
    </source>
</evidence>
<protein>
    <recommendedName>
        <fullName evidence="5">Phage tail tape measure protein</fullName>
    </recommendedName>
</protein>
<feature type="region of interest" description="Disordered" evidence="1">
    <location>
        <begin position="486"/>
        <end position="518"/>
    </location>
</feature>
<dbReference type="AlphaFoldDB" id="A0A423JPJ7"/>
<reference evidence="3 4" key="1">
    <citation type="submission" date="2016-10" db="EMBL/GenBank/DDBJ databases">
        <title>Comparative genome analysis of multiple Pseudomonas spp. focuses on biocontrol and plant growth promoting traits.</title>
        <authorList>
            <person name="Tao X.-Y."/>
            <person name="Taylor C.G."/>
        </authorList>
    </citation>
    <scope>NUCLEOTIDE SEQUENCE [LARGE SCALE GENOMIC DNA]</scope>
    <source>
        <strain evidence="3 4">38D4</strain>
    </source>
</reference>
<dbReference type="RefSeq" id="WP_123365837.1">
    <property type="nucleotide sequence ID" value="NZ_MOBO01000009.1"/>
</dbReference>
<feature type="transmembrane region" description="Helical" evidence="2">
    <location>
        <begin position="337"/>
        <end position="361"/>
    </location>
</feature>
<evidence type="ECO:0000256" key="1">
    <source>
        <dbReference type="SAM" id="MobiDB-lite"/>
    </source>
</evidence>
<evidence type="ECO:0000313" key="3">
    <source>
        <dbReference type="EMBL" id="RON39582.1"/>
    </source>
</evidence>
<gene>
    <name evidence="3" type="ORF">BK664_11535</name>
</gene>